<dbReference type="InterPro" id="IPR018060">
    <property type="entry name" value="HTH_AraC"/>
</dbReference>
<dbReference type="PROSITE" id="PS00041">
    <property type="entry name" value="HTH_ARAC_FAMILY_1"/>
    <property type="match status" value="1"/>
</dbReference>
<gene>
    <name evidence="1" type="ORF">SAMN05421630_108147</name>
</gene>
<dbReference type="PANTHER" id="PTHR46796:SF12">
    <property type="entry name" value="HTH-TYPE DNA-BINDING TRANSCRIPTIONAL ACTIVATOR EUTR"/>
    <property type="match status" value="1"/>
</dbReference>
<dbReference type="GO" id="GO:0043565">
    <property type="term" value="F:sequence-specific DNA binding"/>
    <property type="evidence" value="ECO:0007669"/>
    <property type="project" value="InterPro"/>
</dbReference>
<dbReference type="InterPro" id="IPR050204">
    <property type="entry name" value="AraC_XylS_family_regulators"/>
</dbReference>
<dbReference type="RefSeq" id="WP_091807762.1">
    <property type="nucleotide sequence ID" value="NZ_CP016353.1"/>
</dbReference>
<dbReference type="PANTHER" id="PTHR46796">
    <property type="entry name" value="HTH-TYPE TRANSCRIPTIONAL ACTIVATOR RHAS-RELATED"/>
    <property type="match status" value="1"/>
</dbReference>
<dbReference type="InterPro" id="IPR009057">
    <property type="entry name" value="Homeodomain-like_sf"/>
</dbReference>
<evidence type="ECO:0000313" key="1">
    <source>
        <dbReference type="EMBL" id="SDD42819.1"/>
    </source>
</evidence>
<dbReference type="Pfam" id="PF12833">
    <property type="entry name" value="HTH_18"/>
    <property type="match status" value="1"/>
</dbReference>
<dbReference type="GO" id="GO:0003700">
    <property type="term" value="F:DNA-binding transcription factor activity"/>
    <property type="evidence" value="ECO:0007669"/>
    <property type="project" value="InterPro"/>
</dbReference>
<dbReference type="PROSITE" id="PS01124">
    <property type="entry name" value="HTH_ARAC_FAMILY_2"/>
    <property type="match status" value="1"/>
</dbReference>
<organism evidence="1 2">
    <name type="scientific">Prauserella marina</name>
    <dbReference type="NCBI Taxonomy" id="530584"/>
    <lineage>
        <taxon>Bacteria</taxon>
        <taxon>Bacillati</taxon>
        <taxon>Actinomycetota</taxon>
        <taxon>Actinomycetes</taxon>
        <taxon>Pseudonocardiales</taxon>
        <taxon>Pseudonocardiaceae</taxon>
        <taxon>Prauserella</taxon>
    </lineage>
</organism>
<dbReference type="OrthoDB" id="5464689at2"/>
<evidence type="ECO:0000313" key="2">
    <source>
        <dbReference type="Proteomes" id="UP000199494"/>
    </source>
</evidence>
<dbReference type="Pfam" id="PF14525">
    <property type="entry name" value="AraC_binding_2"/>
    <property type="match status" value="1"/>
</dbReference>
<name>A0A1G6UNF6_9PSEU</name>
<dbReference type="EMBL" id="FMZE01000008">
    <property type="protein sequence ID" value="SDD42819.1"/>
    <property type="molecule type" value="Genomic_DNA"/>
</dbReference>
<dbReference type="Proteomes" id="UP000199494">
    <property type="component" value="Unassembled WGS sequence"/>
</dbReference>
<proteinExistence type="predicted"/>
<dbReference type="SUPFAM" id="SSF46689">
    <property type="entry name" value="Homeodomain-like"/>
    <property type="match status" value="1"/>
</dbReference>
<reference evidence="1 2" key="1">
    <citation type="submission" date="2016-10" db="EMBL/GenBank/DDBJ databases">
        <authorList>
            <person name="de Groot N.N."/>
        </authorList>
    </citation>
    <scope>NUCLEOTIDE SEQUENCE [LARGE SCALE GENOMIC DNA]</scope>
    <source>
        <strain evidence="1 2">CGMCC 4.5506</strain>
    </source>
</reference>
<protein>
    <submittedName>
        <fullName evidence="1">Helix-turn-helix domain-containing protein</fullName>
    </submittedName>
</protein>
<dbReference type="Gene3D" id="1.10.10.60">
    <property type="entry name" value="Homeodomain-like"/>
    <property type="match status" value="1"/>
</dbReference>
<dbReference type="InterPro" id="IPR035418">
    <property type="entry name" value="AraC-bd_2"/>
</dbReference>
<dbReference type="AlphaFoldDB" id="A0A1G6UNF6"/>
<dbReference type="SMART" id="SM00342">
    <property type="entry name" value="HTH_ARAC"/>
    <property type="match status" value="1"/>
</dbReference>
<sequence>MSFHDLPPRRILTLSRLPLAGHELFHSHDVDEIRALMTKVLCEHRLQLAGRERKVNARMHSRPLDKSVLNYVDYGCDVIVDPGLTSSFLVVQAHLDGQGIVQCGREEMWSGPGHVAVTTPTENLHMRLSAASKLIVVRIEWATIEAILGEQIGCEPIKPLRFDLDMDTTKGNAKAWFASLLYFINNVGSNGGLFAHSHIALPMERQLITGLLRAQHNTYSTLLGEEGPRVPSRTVQAAVDIIQADPRFPHDTGSLARVAGVSSRALQSAFRRDLDMTPMEYLRGVRLRRVRADLIAATRESTTVATVARNWAFGHLGRFAGFYQQGFGETPSHTLRR</sequence>
<dbReference type="STRING" id="530584.SAMN05421630_108147"/>
<accession>A0A1G6UNF6</accession>
<keyword evidence="2" id="KW-1185">Reference proteome</keyword>
<dbReference type="InterPro" id="IPR018062">
    <property type="entry name" value="HTH_AraC-typ_CS"/>
</dbReference>